<dbReference type="SUPFAM" id="SSF57581">
    <property type="entry name" value="TB module/8-cys domain"/>
    <property type="match status" value="1"/>
</dbReference>
<evidence type="ECO:0000256" key="3">
    <source>
        <dbReference type="ARBA" id="ARBA00022737"/>
    </source>
</evidence>
<dbReference type="FunFam" id="3.90.290.10:FF:000004">
    <property type="entry name" value="latent-transforming growth factor beta-binding protein 1 isoform X1"/>
    <property type="match status" value="1"/>
</dbReference>
<evidence type="ECO:0000256" key="2">
    <source>
        <dbReference type="ARBA" id="ARBA00022729"/>
    </source>
</evidence>
<dbReference type="Gene3D" id="2.10.25.10">
    <property type="entry name" value="Laminin"/>
    <property type="match status" value="2"/>
</dbReference>
<keyword evidence="4" id="KW-1015">Disulfide bond</keyword>
<dbReference type="PROSITE" id="PS50026">
    <property type="entry name" value="EGF_3"/>
    <property type="match status" value="1"/>
</dbReference>
<dbReference type="Gene3D" id="3.90.290.10">
    <property type="entry name" value="TGF-beta binding (TB) domain"/>
    <property type="match status" value="1"/>
</dbReference>
<feature type="domain" description="TB" evidence="11">
    <location>
        <begin position="17"/>
        <end position="70"/>
    </location>
</feature>
<organism evidence="12 13">
    <name type="scientific">Leptobrachium leishanense</name>
    <name type="common">Leishan spiny toad</name>
    <dbReference type="NCBI Taxonomy" id="445787"/>
    <lineage>
        <taxon>Eukaryota</taxon>
        <taxon>Metazoa</taxon>
        <taxon>Chordata</taxon>
        <taxon>Craniata</taxon>
        <taxon>Vertebrata</taxon>
        <taxon>Euteleostomi</taxon>
        <taxon>Amphibia</taxon>
        <taxon>Batrachia</taxon>
        <taxon>Anura</taxon>
        <taxon>Pelobatoidea</taxon>
        <taxon>Megophryidae</taxon>
        <taxon>Leptobrachium</taxon>
    </lineage>
</organism>
<evidence type="ECO:0000256" key="5">
    <source>
        <dbReference type="ARBA" id="ARBA00023180"/>
    </source>
</evidence>
<accession>A0A8C5Q5J4</accession>
<evidence type="ECO:0000256" key="7">
    <source>
        <dbReference type="ARBA" id="ARBA00038081"/>
    </source>
</evidence>
<proteinExistence type="inferred from homology"/>
<dbReference type="PROSITE" id="PS01187">
    <property type="entry name" value="EGF_CA"/>
    <property type="match status" value="1"/>
</dbReference>
<keyword evidence="3" id="KW-0677">Repeat</keyword>
<protein>
    <recommendedName>
        <fullName evidence="14">Latent transforming growth factor beta binding protein 4</fullName>
    </recommendedName>
</protein>
<dbReference type="Pfam" id="PF00008">
    <property type="entry name" value="EGF"/>
    <property type="match status" value="1"/>
</dbReference>
<reference evidence="12" key="1">
    <citation type="submission" date="2025-08" db="UniProtKB">
        <authorList>
            <consortium name="Ensembl"/>
        </authorList>
    </citation>
    <scope>IDENTIFICATION</scope>
</reference>
<feature type="region of interest" description="Disordered" evidence="9">
    <location>
        <begin position="132"/>
        <end position="158"/>
    </location>
</feature>
<dbReference type="Proteomes" id="UP000694569">
    <property type="component" value="Unplaced"/>
</dbReference>
<dbReference type="InterPro" id="IPR050751">
    <property type="entry name" value="ECM_structural_protein"/>
</dbReference>
<keyword evidence="5" id="KW-0325">Glycoprotein</keyword>
<dbReference type="SUPFAM" id="SSF57196">
    <property type="entry name" value="EGF/Laminin"/>
    <property type="match status" value="2"/>
</dbReference>
<dbReference type="CDD" id="cd00053">
    <property type="entry name" value="EGF"/>
    <property type="match status" value="1"/>
</dbReference>
<evidence type="ECO:0000313" key="12">
    <source>
        <dbReference type="Ensembl" id="ENSLLEP00000032843.1"/>
    </source>
</evidence>
<keyword evidence="2" id="KW-0732">Signal</keyword>
<dbReference type="GeneTree" id="ENSGT00940000158234"/>
<dbReference type="PROSITE" id="PS51364">
    <property type="entry name" value="TB"/>
    <property type="match status" value="1"/>
</dbReference>
<evidence type="ECO:0000256" key="8">
    <source>
        <dbReference type="PROSITE-ProRule" id="PRU00076"/>
    </source>
</evidence>
<dbReference type="GO" id="GO:0019838">
    <property type="term" value="F:growth factor binding"/>
    <property type="evidence" value="ECO:0007669"/>
    <property type="project" value="UniProtKB-KW"/>
</dbReference>
<evidence type="ECO:0000256" key="1">
    <source>
        <dbReference type="ARBA" id="ARBA00022536"/>
    </source>
</evidence>
<dbReference type="InterPro" id="IPR049883">
    <property type="entry name" value="NOTCH1_EGF-like"/>
</dbReference>
<dbReference type="SMART" id="SM00179">
    <property type="entry name" value="EGF_CA"/>
    <property type="match status" value="2"/>
</dbReference>
<dbReference type="InterPro" id="IPR000152">
    <property type="entry name" value="EGF-type_Asp/Asn_hydroxyl_site"/>
</dbReference>
<reference evidence="12" key="2">
    <citation type="submission" date="2025-09" db="UniProtKB">
        <authorList>
            <consortium name="Ensembl"/>
        </authorList>
    </citation>
    <scope>IDENTIFICATION</scope>
</reference>
<evidence type="ECO:0000256" key="4">
    <source>
        <dbReference type="ARBA" id="ARBA00023157"/>
    </source>
</evidence>
<comment type="caution">
    <text evidence="8">Lacks conserved residue(s) required for the propagation of feature annotation.</text>
</comment>
<dbReference type="PANTHER" id="PTHR24034">
    <property type="entry name" value="EGF-LIKE DOMAIN-CONTAINING PROTEIN"/>
    <property type="match status" value="1"/>
</dbReference>
<dbReference type="CDD" id="cd00054">
    <property type="entry name" value="EGF_CA"/>
    <property type="match status" value="1"/>
</dbReference>
<feature type="domain" description="EGF-like" evidence="10">
    <location>
        <begin position="236"/>
        <end position="276"/>
    </location>
</feature>
<dbReference type="PROSITE" id="PS00010">
    <property type="entry name" value="ASX_HYDROXYL"/>
    <property type="match status" value="1"/>
</dbReference>
<dbReference type="FunFam" id="2.10.25.10:FF:000056">
    <property type="entry name" value="Latent-transforming growth factor beta-binding protein 3 isoform 2"/>
    <property type="match status" value="1"/>
</dbReference>
<dbReference type="Pfam" id="PF07645">
    <property type="entry name" value="EGF_CA"/>
    <property type="match status" value="1"/>
</dbReference>
<dbReference type="InterPro" id="IPR000742">
    <property type="entry name" value="EGF"/>
</dbReference>
<name>A0A8C5Q5J4_9ANUR</name>
<dbReference type="InterPro" id="IPR036773">
    <property type="entry name" value="TB_dom_sf"/>
</dbReference>
<dbReference type="InterPro" id="IPR001881">
    <property type="entry name" value="EGF-like_Ca-bd_dom"/>
</dbReference>
<dbReference type="GO" id="GO:0005509">
    <property type="term" value="F:calcium ion binding"/>
    <property type="evidence" value="ECO:0007669"/>
    <property type="project" value="InterPro"/>
</dbReference>
<evidence type="ECO:0008006" key="14">
    <source>
        <dbReference type="Google" id="ProtNLM"/>
    </source>
</evidence>
<dbReference type="OrthoDB" id="4062651at2759"/>
<keyword evidence="13" id="KW-1185">Reference proteome</keyword>
<dbReference type="PANTHER" id="PTHR24034:SF140">
    <property type="entry name" value="LATENT-TRANSFORMING GROWTH FACTOR BETA-BINDING PROTEIN 1"/>
    <property type="match status" value="1"/>
</dbReference>
<evidence type="ECO:0000256" key="9">
    <source>
        <dbReference type="SAM" id="MobiDB-lite"/>
    </source>
</evidence>
<dbReference type="SMART" id="SM00181">
    <property type="entry name" value="EGF"/>
    <property type="match status" value="2"/>
</dbReference>
<dbReference type="InterPro" id="IPR018097">
    <property type="entry name" value="EGF_Ca-bd_CS"/>
</dbReference>
<comment type="similarity">
    <text evidence="7">Belongs to the LTBP family.</text>
</comment>
<sequence>DASQRRCVSNTSESNLGLCWQQVGANLICSRPLLDRQTTYTECCCLFGEAWGMECAFCPARDSDDFEALCSVFRSPGFGSPGTILSDPYGEYGPEYSPPYGIPYGPDSYADPPPRIVRPGYDAYPAVPGGFGSRSSSPYDRRDSSYGLPPFESPDFDTDLSYPDSAVEDLRPPYRRTEPVYDPHRGAASPFEGLQAEECGIVNGCENGRCIRVPEGYTCDCYDGYRLDMTRMACTDINECDEAEDLSLLCLNGQCRNTDGSYECVCPRGFVLSRQHNYCVPNQN</sequence>
<dbReference type="AlphaFoldDB" id="A0A8C5Q5J4"/>
<evidence type="ECO:0000256" key="6">
    <source>
        <dbReference type="ARBA" id="ARBA00023183"/>
    </source>
</evidence>
<evidence type="ECO:0000259" key="11">
    <source>
        <dbReference type="PROSITE" id="PS51364"/>
    </source>
</evidence>
<keyword evidence="1 8" id="KW-0245">EGF-like domain</keyword>
<dbReference type="FunFam" id="2.10.25.10:FF:000046">
    <property type="entry name" value="Latent-transforming growth factor beta-binding protein 1 isoform x2"/>
    <property type="match status" value="1"/>
</dbReference>
<keyword evidence="6" id="KW-0340">Growth factor binding</keyword>
<dbReference type="InterPro" id="IPR017878">
    <property type="entry name" value="TB_dom"/>
</dbReference>
<evidence type="ECO:0000259" key="10">
    <source>
        <dbReference type="PROSITE" id="PS50026"/>
    </source>
</evidence>
<dbReference type="Pfam" id="PF00683">
    <property type="entry name" value="TB"/>
    <property type="match status" value="1"/>
</dbReference>
<dbReference type="Ensembl" id="ENSLLET00000034106.1">
    <property type="protein sequence ID" value="ENSLLEP00000032843.1"/>
    <property type="gene ID" value="ENSLLEG00000020794.1"/>
</dbReference>
<evidence type="ECO:0000313" key="13">
    <source>
        <dbReference type="Proteomes" id="UP000694569"/>
    </source>
</evidence>